<dbReference type="AlphaFoldDB" id="A0AAN7VMS9"/>
<accession>A0AAN7VMS9</accession>
<evidence type="ECO:0000313" key="7">
    <source>
        <dbReference type="EMBL" id="KAK5691599.1"/>
    </source>
</evidence>
<reference evidence="7" key="1">
    <citation type="submission" date="2023-08" db="EMBL/GenBank/DDBJ databases">
        <title>Black Yeasts Isolated from many extreme environments.</title>
        <authorList>
            <person name="Coleine C."/>
            <person name="Stajich J.E."/>
            <person name="Selbmann L."/>
        </authorList>
    </citation>
    <scope>NUCLEOTIDE SEQUENCE</scope>
    <source>
        <strain evidence="7">CCFEE 5810</strain>
    </source>
</reference>
<protein>
    <submittedName>
        <fullName evidence="7">DNA-directed RNA polymerase I subunit rpa49</fullName>
    </submittedName>
</protein>
<dbReference type="InterPro" id="IPR009668">
    <property type="entry name" value="RNA_pol-assoc_fac_A49-like"/>
</dbReference>
<dbReference type="PANTHER" id="PTHR14440">
    <property type="entry name" value="DNA-DIRECTED RNA POLYMERASE I SUBUNIT RPA49"/>
    <property type="match status" value="1"/>
</dbReference>
<dbReference type="Pfam" id="PF06870">
    <property type="entry name" value="RNA_pol_I_A49"/>
    <property type="match status" value="1"/>
</dbReference>
<name>A0AAN7VMS9_9PEZI</name>
<feature type="region of interest" description="Disordered" evidence="6">
    <location>
        <begin position="130"/>
        <end position="155"/>
    </location>
</feature>
<dbReference type="GO" id="GO:0000428">
    <property type="term" value="C:DNA-directed RNA polymerase complex"/>
    <property type="evidence" value="ECO:0007669"/>
    <property type="project" value="UniProtKB-KW"/>
</dbReference>
<dbReference type="EMBL" id="JAVRQU010000021">
    <property type="protein sequence ID" value="KAK5691599.1"/>
    <property type="molecule type" value="Genomic_DNA"/>
</dbReference>
<evidence type="ECO:0000256" key="6">
    <source>
        <dbReference type="SAM" id="MobiDB-lite"/>
    </source>
</evidence>
<comment type="subcellular location">
    <subcellularLocation>
        <location evidence="1">Nucleus</location>
        <location evidence="1">Nucleolus</location>
    </subcellularLocation>
</comment>
<evidence type="ECO:0000256" key="1">
    <source>
        <dbReference type="ARBA" id="ARBA00004604"/>
    </source>
</evidence>
<feature type="region of interest" description="Disordered" evidence="6">
    <location>
        <begin position="1"/>
        <end position="22"/>
    </location>
</feature>
<keyword evidence="3 7" id="KW-0240">DNA-directed RNA polymerase</keyword>
<dbReference type="Proteomes" id="UP001310594">
    <property type="component" value="Unassembled WGS sequence"/>
</dbReference>
<dbReference type="GO" id="GO:0005730">
    <property type="term" value="C:nucleolus"/>
    <property type="evidence" value="ECO:0007669"/>
    <property type="project" value="UniProtKB-SubCell"/>
</dbReference>
<evidence type="ECO:0000256" key="3">
    <source>
        <dbReference type="ARBA" id="ARBA00022478"/>
    </source>
</evidence>
<keyword evidence="4" id="KW-0804">Transcription</keyword>
<evidence type="ECO:0000256" key="4">
    <source>
        <dbReference type="ARBA" id="ARBA00023163"/>
    </source>
</evidence>
<feature type="compositionally biased region" description="Polar residues" evidence="6">
    <location>
        <begin position="11"/>
        <end position="22"/>
    </location>
</feature>
<feature type="region of interest" description="Disordered" evidence="6">
    <location>
        <begin position="190"/>
        <end position="215"/>
    </location>
</feature>
<organism evidence="7 8">
    <name type="scientific">Elasticomyces elasticus</name>
    <dbReference type="NCBI Taxonomy" id="574655"/>
    <lineage>
        <taxon>Eukaryota</taxon>
        <taxon>Fungi</taxon>
        <taxon>Dikarya</taxon>
        <taxon>Ascomycota</taxon>
        <taxon>Pezizomycotina</taxon>
        <taxon>Dothideomycetes</taxon>
        <taxon>Dothideomycetidae</taxon>
        <taxon>Mycosphaerellales</taxon>
        <taxon>Teratosphaeriaceae</taxon>
        <taxon>Elasticomyces</taxon>
    </lineage>
</organism>
<comment type="caution">
    <text evidence="7">The sequence shown here is derived from an EMBL/GenBank/DDBJ whole genome shotgun (WGS) entry which is preliminary data.</text>
</comment>
<gene>
    <name evidence="7" type="primary">RPA49</name>
    <name evidence="7" type="ORF">LTR97_011593</name>
</gene>
<feature type="compositionally biased region" description="Polar residues" evidence="6">
    <location>
        <begin position="191"/>
        <end position="204"/>
    </location>
</feature>
<evidence type="ECO:0000313" key="8">
    <source>
        <dbReference type="Proteomes" id="UP001310594"/>
    </source>
</evidence>
<dbReference type="GO" id="GO:0003677">
    <property type="term" value="F:DNA binding"/>
    <property type="evidence" value="ECO:0007669"/>
    <property type="project" value="InterPro"/>
</dbReference>
<evidence type="ECO:0000256" key="5">
    <source>
        <dbReference type="ARBA" id="ARBA00023242"/>
    </source>
</evidence>
<comment type="similarity">
    <text evidence="2">Belongs to the eukaryotic RPA49/POLR1E RNA polymerase subunit family.</text>
</comment>
<evidence type="ECO:0000256" key="2">
    <source>
        <dbReference type="ARBA" id="ARBA00009430"/>
    </source>
</evidence>
<dbReference type="GO" id="GO:0006351">
    <property type="term" value="P:DNA-templated transcription"/>
    <property type="evidence" value="ECO:0007669"/>
    <property type="project" value="InterPro"/>
</dbReference>
<keyword evidence="5" id="KW-0539">Nucleus</keyword>
<proteinExistence type="inferred from homology"/>
<sequence>MGEKRKRQSEGAGTTPNKKSAISVSYLDDDALHPLLVSTPGLTAPSIPFQAYTKPRSSKHTGKTPGPATHDILLHSSAHQRVDYTAAPSTTDQYLTHYLAVFDPATNSLQITPAHHLNLRSIPRKQAPIDEEAQKQQRATYTAQREDLGKAFGTKKSQKFIASRTDNAIDKDPKGKGKKSDVQDAILESMSVASTPQQQKNNTSDQDDLLASKPIPRPNLAAENVEDVYAFDTLIPPAEARLIQVRDWQTAARANEPVMLGHRFPVFRLGAAAKLDDVTKLKALRYIALLLAFHDSLTGGGRNGKKVPKKEALLKSLHPPGKPELWSEALIDSVRIRFASSASNHTEVPKWELEKLYTHICALTLYVDDWRTDTTAIREDLKMDAKQLGLYFAEVGAKIVPPTERERADLGISKAQAGAMKFARLKLPLEFPKAGVGRRR</sequence>